<dbReference type="Proteomes" id="UP001501803">
    <property type="component" value="Unassembled WGS sequence"/>
</dbReference>
<dbReference type="RefSeq" id="WP_345068252.1">
    <property type="nucleotide sequence ID" value="NZ_BAABCN010000010.1"/>
</dbReference>
<evidence type="ECO:0000313" key="2">
    <source>
        <dbReference type="EMBL" id="GAA3886238.1"/>
    </source>
</evidence>
<gene>
    <name evidence="2" type="ORF">GCM10022381_30480</name>
</gene>
<reference evidence="3" key="1">
    <citation type="journal article" date="2019" name="Int. J. Syst. Evol. Microbiol.">
        <title>The Global Catalogue of Microorganisms (GCM) 10K type strain sequencing project: providing services to taxonomists for standard genome sequencing and annotation.</title>
        <authorList>
            <consortium name="The Broad Institute Genomics Platform"/>
            <consortium name="The Broad Institute Genome Sequencing Center for Infectious Disease"/>
            <person name="Wu L."/>
            <person name="Ma J."/>
        </authorList>
    </citation>
    <scope>NUCLEOTIDE SEQUENCE [LARGE SCALE GENOMIC DNA]</scope>
    <source>
        <strain evidence="3">JCM 17021</strain>
    </source>
</reference>
<protein>
    <recommendedName>
        <fullName evidence="1">Htaa domain-containing protein</fullName>
    </recommendedName>
</protein>
<dbReference type="Pfam" id="PF04213">
    <property type="entry name" value="HtaA"/>
    <property type="match status" value="1"/>
</dbReference>
<comment type="caution">
    <text evidence="2">The sequence shown here is derived from an EMBL/GenBank/DDBJ whole genome shotgun (WGS) entry which is preliminary data.</text>
</comment>
<keyword evidence="3" id="KW-1185">Reference proteome</keyword>
<proteinExistence type="predicted"/>
<evidence type="ECO:0000259" key="1">
    <source>
        <dbReference type="Pfam" id="PF04213"/>
    </source>
</evidence>
<evidence type="ECO:0000313" key="3">
    <source>
        <dbReference type="Proteomes" id="UP001501803"/>
    </source>
</evidence>
<organism evidence="2 3">
    <name type="scientific">Leifsonia kafniensis</name>
    <dbReference type="NCBI Taxonomy" id="475957"/>
    <lineage>
        <taxon>Bacteria</taxon>
        <taxon>Bacillati</taxon>
        <taxon>Actinomycetota</taxon>
        <taxon>Actinomycetes</taxon>
        <taxon>Micrococcales</taxon>
        <taxon>Microbacteriaceae</taxon>
        <taxon>Leifsonia</taxon>
    </lineage>
</organism>
<dbReference type="EMBL" id="BAABCN010000010">
    <property type="protein sequence ID" value="GAA3886238.1"/>
    <property type="molecule type" value="Genomic_DNA"/>
</dbReference>
<name>A0ABP7KSP2_9MICO</name>
<sequence length="169" mass="18451">MAMNTTRAVETSETIRDDVGMAWRIKASFVKYIAGMNDGAVRILPGSSVTPNGEYYFTLEHYDFDSETLTGVVKFRGGVEFSGHFGMLNLSLTDPWISFREGTALISAVTGAGERVEFCAVAAAAPLIDGDVLMWRDIPTFLTSVGEPLFNNVYRGNEPFAPLTVRIPA</sequence>
<dbReference type="InterPro" id="IPR007331">
    <property type="entry name" value="Htaa"/>
</dbReference>
<feature type="domain" description="Htaa" evidence="1">
    <location>
        <begin position="21"/>
        <end position="165"/>
    </location>
</feature>
<accession>A0ABP7KSP2</accession>